<keyword evidence="2" id="KW-0808">Transferase</keyword>
<dbReference type="SUPFAM" id="SSF53448">
    <property type="entry name" value="Nucleotide-diphospho-sugar transferases"/>
    <property type="match status" value="1"/>
</dbReference>
<evidence type="ECO:0000313" key="5">
    <source>
        <dbReference type="Proteomes" id="UP000239717"/>
    </source>
</evidence>
<dbReference type="EMBL" id="CP027403">
    <property type="protein sequence ID" value="AVL47124.1"/>
    <property type="molecule type" value="Genomic_DNA"/>
</dbReference>
<sequence>MKNVSIIVPFFNVEKYFRECLESLIGQDYENIQLILIDDESMDKSLNIAKEFAQKDSRICILSQKNAGQATARNLGLDFLEGKLKFDFKGDEVGLCAFVGEGFKAWQNAKFKFKKTDYLLFVDSDDVVEKSFVSECLKAIKDADVLWFDYDFLCEIPFKKTPKSQMELFDLSEGIISAKKWLEVAKTKPLFWLTWQGMIDFKFLQKIKLRFVGGAIYEDNCFGVLLFSMTEKIAIYKKKLYHYRLRANSTMNPEEKGLSKHSYLYELYLAVGEDFEALKTQQWAKSWLLSVLYMSEFKGFEGEFREHFMPIFLDKAMACLFLEQDPLNLKQKFEVLKGEFEHYILSGAECVRQGLAYRLGFIFLQNYKSFAGLKRLFKELKKGVLECERAWEKFEENKAKFHFLHFDEDKNNIEILKIKRHYSYKVGKIMSFLKNFFNFQKKKNKIWIRFC</sequence>
<evidence type="ECO:0000256" key="2">
    <source>
        <dbReference type="ARBA" id="ARBA00022679"/>
    </source>
</evidence>
<feature type="domain" description="Glycosyltransferase 2-like" evidence="3">
    <location>
        <begin position="5"/>
        <end position="83"/>
    </location>
</feature>
<organism evidence="4 5">
    <name type="scientific">Campylobacter jejuni subsp. doylei</name>
    <dbReference type="NCBI Taxonomy" id="32021"/>
    <lineage>
        <taxon>Bacteria</taxon>
        <taxon>Pseudomonadati</taxon>
        <taxon>Campylobacterota</taxon>
        <taxon>Epsilonproteobacteria</taxon>
        <taxon>Campylobacterales</taxon>
        <taxon>Campylobacteraceae</taxon>
        <taxon>Campylobacter</taxon>
    </lineage>
</organism>
<dbReference type="Pfam" id="PF00535">
    <property type="entry name" value="Glycos_transf_2"/>
    <property type="match status" value="1"/>
</dbReference>
<dbReference type="Proteomes" id="UP000239717">
    <property type="component" value="Chromosome"/>
</dbReference>
<dbReference type="Gene3D" id="3.90.550.10">
    <property type="entry name" value="Spore Coat Polysaccharide Biosynthesis Protein SpsA, Chain A"/>
    <property type="match status" value="1"/>
</dbReference>
<dbReference type="AlphaFoldDB" id="A0AAD0MFY6"/>
<dbReference type="GO" id="GO:0016758">
    <property type="term" value="F:hexosyltransferase activity"/>
    <property type="evidence" value="ECO:0007669"/>
    <property type="project" value="UniProtKB-ARBA"/>
</dbReference>
<keyword evidence="1" id="KW-0328">Glycosyltransferase</keyword>
<accession>A0AAD0MFY6</accession>
<dbReference type="PANTHER" id="PTHR22916:SF51">
    <property type="entry name" value="GLYCOSYLTRANSFERASE EPSH-RELATED"/>
    <property type="match status" value="1"/>
</dbReference>
<evidence type="ECO:0000259" key="3">
    <source>
        <dbReference type="Pfam" id="PF00535"/>
    </source>
</evidence>
<proteinExistence type="predicted"/>
<gene>
    <name evidence="4" type="ORF">CEP74_04660</name>
</gene>
<evidence type="ECO:0000313" key="4">
    <source>
        <dbReference type="EMBL" id="AVL47124.1"/>
    </source>
</evidence>
<dbReference type="InterPro" id="IPR029044">
    <property type="entry name" value="Nucleotide-diphossugar_trans"/>
</dbReference>
<dbReference type="PANTHER" id="PTHR22916">
    <property type="entry name" value="GLYCOSYLTRANSFERASE"/>
    <property type="match status" value="1"/>
</dbReference>
<protein>
    <submittedName>
        <fullName evidence="4">Glycosyltransferase family 2 protein</fullName>
    </submittedName>
</protein>
<evidence type="ECO:0000256" key="1">
    <source>
        <dbReference type="ARBA" id="ARBA00022676"/>
    </source>
</evidence>
<dbReference type="InterPro" id="IPR001173">
    <property type="entry name" value="Glyco_trans_2-like"/>
</dbReference>
<name>A0AAD0MFY6_CAMJU</name>
<dbReference type="CDD" id="cd00761">
    <property type="entry name" value="Glyco_tranf_GTA_type"/>
    <property type="match status" value="1"/>
</dbReference>
<reference evidence="5" key="1">
    <citation type="submission" date="2018-03" db="EMBL/GenBank/DDBJ databases">
        <title>FDA dAtabase for Regulatory Grade micrObial Sequences (FDA-ARGOS): Supporting development and validation of Infectious Disease Dx tests.</title>
        <authorList>
            <person name="Kerrigan L."/>
            <person name="Tallon L."/>
            <person name="Sadzewicz L."/>
            <person name="Sengamalay N."/>
            <person name="Ott S."/>
            <person name="Godinez A."/>
            <person name="Nagaraj S."/>
            <person name="Vavikolanu K."/>
            <person name="Vyas G."/>
            <person name="Nadendla S."/>
            <person name="George J."/>
            <person name="Sichtig H."/>
        </authorList>
    </citation>
    <scope>NUCLEOTIDE SEQUENCE [LARGE SCALE GENOMIC DNA]</scope>
    <source>
        <strain evidence="5">FDAARGOS_295</strain>
    </source>
</reference>